<feature type="non-terminal residue" evidence="2">
    <location>
        <position position="132"/>
    </location>
</feature>
<name>J9FMA2_9ZZZZ</name>
<organism evidence="2">
    <name type="scientific">gut metagenome</name>
    <dbReference type="NCBI Taxonomy" id="749906"/>
    <lineage>
        <taxon>unclassified sequences</taxon>
        <taxon>metagenomes</taxon>
        <taxon>organismal metagenomes</taxon>
    </lineage>
</organism>
<comment type="caution">
    <text evidence="2">The sequence shown here is derived from an EMBL/GenBank/DDBJ whole genome shotgun (WGS) entry which is preliminary data.</text>
</comment>
<evidence type="ECO:0000313" key="2">
    <source>
        <dbReference type="EMBL" id="EJW90742.1"/>
    </source>
</evidence>
<feature type="non-terminal residue" evidence="2">
    <location>
        <position position="1"/>
    </location>
</feature>
<dbReference type="AlphaFoldDB" id="J9FMA2"/>
<evidence type="ECO:0000259" key="1">
    <source>
        <dbReference type="Pfam" id="PF18174"/>
    </source>
</evidence>
<feature type="domain" description="CCDC81-like prokaryotic HU" evidence="1">
    <location>
        <begin position="40"/>
        <end position="98"/>
    </location>
</feature>
<proteinExistence type="predicted"/>
<dbReference type="InterPro" id="IPR040495">
    <property type="entry name" value="HU-CCDC81_bac_1"/>
</dbReference>
<reference evidence="2" key="1">
    <citation type="journal article" date="2012" name="PLoS ONE">
        <title>Gene sets for utilization of primary and secondary nutrition supplies in the distal gut of endangered iberian lynx.</title>
        <authorList>
            <person name="Alcaide M."/>
            <person name="Messina E."/>
            <person name="Richter M."/>
            <person name="Bargiela R."/>
            <person name="Peplies J."/>
            <person name="Huws S.A."/>
            <person name="Newbold C.J."/>
            <person name="Golyshin P.N."/>
            <person name="Simon M.A."/>
            <person name="Lopez G."/>
            <person name="Yakimov M.M."/>
            <person name="Ferrer M."/>
        </authorList>
    </citation>
    <scope>NUCLEOTIDE SEQUENCE</scope>
</reference>
<accession>J9FMA2</accession>
<sequence>PGIHQHLSSPVFTLFLVAVDEIKSLDALHINLRIHIFASMLRIVTHIEELLLEHDCVILPGFGGFVLQTVPSVYDQDNHRFIPMRKEAMFNSTLRHTDGLLCGSYMQRYGVDYAKARLMLEEDIDEMSRVLE</sequence>
<gene>
    <name evidence="2" type="ORF">EVA_21151</name>
</gene>
<protein>
    <recommendedName>
        <fullName evidence="1">CCDC81-like prokaryotic HU domain-containing protein</fullName>
    </recommendedName>
</protein>
<dbReference type="Pfam" id="PF18174">
    <property type="entry name" value="HU-CCDC81_bac_1"/>
    <property type="match status" value="1"/>
</dbReference>
<dbReference type="EMBL" id="AMCI01008642">
    <property type="protein sequence ID" value="EJW90742.1"/>
    <property type="molecule type" value="Genomic_DNA"/>
</dbReference>